<feature type="transmembrane region" description="Helical" evidence="7">
    <location>
        <begin position="161"/>
        <end position="180"/>
    </location>
</feature>
<feature type="transmembrane region" description="Helical" evidence="7">
    <location>
        <begin position="72"/>
        <end position="93"/>
    </location>
</feature>
<accession>A0A382A8S4</accession>
<feature type="transmembrane region" description="Helical" evidence="7">
    <location>
        <begin position="99"/>
        <end position="116"/>
    </location>
</feature>
<organism evidence="8">
    <name type="scientific">marine metagenome</name>
    <dbReference type="NCBI Taxonomy" id="408172"/>
    <lineage>
        <taxon>unclassified sequences</taxon>
        <taxon>metagenomes</taxon>
        <taxon>ecological metagenomes</taxon>
    </lineage>
</organism>
<feature type="transmembrane region" description="Helical" evidence="7">
    <location>
        <begin position="42"/>
        <end position="60"/>
    </location>
</feature>
<keyword evidence="5 7" id="KW-1133">Transmembrane helix</keyword>
<dbReference type="AlphaFoldDB" id="A0A382A8S4"/>
<feature type="transmembrane region" description="Helical" evidence="7">
    <location>
        <begin position="128"/>
        <end position="149"/>
    </location>
</feature>
<comment type="subcellular location">
    <subcellularLocation>
        <location evidence="1">Cell membrane</location>
        <topology evidence="1">Multi-pass membrane protein</topology>
    </subcellularLocation>
</comment>
<evidence type="ECO:0000256" key="4">
    <source>
        <dbReference type="ARBA" id="ARBA00022692"/>
    </source>
</evidence>
<keyword evidence="2" id="KW-0813">Transport</keyword>
<evidence type="ECO:0008006" key="9">
    <source>
        <dbReference type="Google" id="ProtNLM"/>
    </source>
</evidence>
<evidence type="ECO:0000256" key="3">
    <source>
        <dbReference type="ARBA" id="ARBA00022475"/>
    </source>
</evidence>
<dbReference type="InterPro" id="IPR002781">
    <property type="entry name" value="TM_pro_TauE-like"/>
</dbReference>
<evidence type="ECO:0000256" key="2">
    <source>
        <dbReference type="ARBA" id="ARBA00022448"/>
    </source>
</evidence>
<keyword evidence="3" id="KW-1003">Cell membrane</keyword>
<dbReference type="PANTHER" id="PTHR30269">
    <property type="entry name" value="TRANSMEMBRANE PROTEIN YFCA"/>
    <property type="match status" value="1"/>
</dbReference>
<feature type="transmembrane region" description="Helical" evidence="7">
    <location>
        <begin position="7"/>
        <end position="30"/>
    </location>
</feature>
<evidence type="ECO:0000256" key="6">
    <source>
        <dbReference type="ARBA" id="ARBA00023136"/>
    </source>
</evidence>
<proteinExistence type="predicted"/>
<reference evidence="8" key="1">
    <citation type="submission" date="2018-05" db="EMBL/GenBank/DDBJ databases">
        <authorList>
            <person name="Lanie J.A."/>
            <person name="Ng W.-L."/>
            <person name="Kazmierczak K.M."/>
            <person name="Andrzejewski T.M."/>
            <person name="Davidsen T.M."/>
            <person name="Wayne K.J."/>
            <person name="Tettelin H."/>
            <person name="Glass J.I."/>
            <person name="Rusch D."/>
            <person name="Podicherti R."/>
            <person name="Tsui H.-C.T."/>
            <person name="Winkler M.E."/>
        </authorList>
    </citation>
    <scope>NUCLEOTIDE SEQUENCE</scope>
</reference>
<keyword evidence="6 7" id="KW-0472">Membrane</keyword>
<dbReference type="Pfam" id="PF01925">
    <property type="entry name" value="TauE"/>
    <property type="match status" value="1"/>
</dbReference>
<dbReference type="GO" id="GO:0005886">
    <property type="term" value="C:plasma membrane"/>
    <property type="evidence" value="ECO:0007669"/>
    <property type="project" value="UniProtKB-SubCell"/>
</dbReference>
<feature type="transmembrane region" description="Helical" evidence="7">
    <location>
        <begin position="215"/>
        <end position="234"/>
    </location>
</feature>
<gene>
    <name evidence="8" type="ORF">METZ01_LOCUS150668</name>
</gene>
<sequence>MGWLEVAVVVVAVVAGSLAQAAAGFGIALIAGPALVAVDPDFMPLPLMVGGLVVGTRHLVREWHGVDRAVLGRCLLGMPVGGVVGQIAASTFSDQDLKLAVGLLVVVAVILVAVGASPPRGRWTDPICGLLVAFGTRVAALPGPAFMILNHDQPPSMIRPNMSALNMANAGVILGVMFSAGDVQAGDLGRTALVCGSALIGLTLAPPVRRWVDATWFRPVLLCLSGLGGLAVVVESLA</sequence>
<dbReference type="InterPro" id="IPR052017">
    <property type="entry name" value="TSUP"/>
</dbReference>
<protein>
    <recommendedName>
        <fullName evidence="9">Membrane transporter protein</fullName>
    </recommendedName>
</protein>
<feature type="transmembrane region" description="Helical" evidence="7">
    <location>
        <begin position="192"/>
        <end position="209"/>
    </location>
</feature>
<dbReference type="EMBL" id="UINC01024355">
    <property type="protein sequence ID" value="SVA97814.1"/>
    <property type="molecule type" value="Genomic_DNA"/>
</dbReference>
<evidence type="ECO:0000256" key="7">
    <source>
        <dbReference type="SAM" id="Phobius"/>
    </source>
</evidence>
<keyword evidence="4 7" id="KW-0812">Transmembrane</keyword>
<evidence type="ECO:0000256" key="1">
    <source>
        <dbReference type="ARBA" id="ARBA00004651"/>
    </source>
</evidence>
<evidence type="ECO:0000256" key="5">
    <source>
        <dbReference type="ARBA" id="ARBA00022989"/>
    </source>
</evidence>
<evidence type="ECO:0000313" key="8">
    <source>
        <dbReference type="EMBL" id="SVA97814.1"/>
    </source>
</evidence>
<name>A0A382A8S4_9ZZZZ</name>
<dbReference type="PANTHER" id="PTHR30269:SF37">
    <property type="entry name" value="MEMBRANE TRANSPORTER PROTEIN"/>
    <property type="match status" value="1"/>
</dbReference>